<organism evidence="2 3">
    <name type="scientific">Pleuronectes platessa</name>
    <name type="common">European plaice</name>
    <dbReference type="NCBI Taxonomy" id="8262"/>
    <lineage>
        <taxon>Eukaryota</taxon>
        <taxon>Metazoa</taxon>
        <taxon>Chordata</taxon>
        <taxon>Craniata</taxon>
        <taxon>Vertebrata</taxon>
        <taxon>Euteleostomi</taxon>
        <taxon>Actinopterygii</taxon>
        <taxon>Neopterygii</taxon>
        <taxon>Teleostei</taxon>
        <taxon>Neoteleostei</taxon>
        <taxon>Acanthomorphata</taxon>
        <taxon>Carangaria</taxon>
        <taxon>Pleuronectiformes</taxon>
        <taxon>Pleuronectoidei</taxon>
        <taxon>Pleuronectidae</taxon>
        <taxon>Pleuronectes</taxon>
    </lineage>
</organism>
<protein>
    <submittedName>
        <fullName evidence="2">Uncharacterized protein</fullName>
    </submittedName>
</protein>
<evidence type="ECO:0000256" key="1">
    <source>
        <dbReference type="SAM" id="MobiDB-lite"/>
    </source>
</evidence>
<name>A0A9N7UCH3_PLEPL</name>
<accession>A0A9N7UCH3</accession>
<dbReference type="AlphaFoldDB" id="A0A9N7UCH3"/>
<gene>
    <name evidence="2" type="ORF">PLEPLA_LOCUS16454</name>
</gene>
<comment type="caution">
    <text evidence="2">The sequence shown here is derived from an EMBL/GenBank/DDBJ whole genome shotgun (WGS) entry which is preliminary data.</text>
</comment>
<feature type="compositionally biased region" description="Basic residues" evidence="1">
    <location>
        <begin position="34"/>
        <end position="56"/>
    </location>
</feature>
<evidence type="ECO:0000313" key="3">
    <source>
        <dbReference type="Proteomes" id="UP001153269"/>
    </source>
</evidence>
<reference evidence="2" key="1">
    <citation type="submission" date="2020-03" db="EMBL/GenBank/DDBJ databases">
        <authorList>
            <person name="Weist P."/>
        </authorList>
    </citation>
    <scope>NUCLEOTIDE SEQUENCE</scope>
</reference>
<evidence type="ECO:0000313" key="2">
    <source>
        <dbReference type="EMBL" id="CAB1428481.1"/>
    </source>
</evidence>
<keyword evidence="3" id="KW-1185">Reference proteome</keyword>
<feature type="region of interest" description="Disordered" evidence="1">
    <location>
        <begin position="1"/>
        <end position="73"/>
    </location>
</feature>
<proteinExistence type="predicted"/>
<sequence length="98" mass="11040">MEGGDKAGGEEEGGGSIVVWGGEGRGREDGVCWMKRKARREGRGRRRRRRSGRAGQRRRERDHYSGSTAPSVGTVEQLIQTEYVGRFKGYSLLRSRQE</sequence>
<dbReference type="Proteomes" id="UP001153269">
    <property type="component" value="Unassembled WGS sequence"/>
</dbReference>
<dbReference type="EMBL" id="CADEAL010001057">
    <property type="protein sequence ID" value="CAB1428481.1"/>
    <property type="molecule type" value="Genomic_DNA"/>
</dbReference>